<reference evidence="1" key="1">
    <citation type="submission" date="2018-11" db="EMBL/GenBank/DDBJ databases">
        <authorList>
            <consortium name="Pathogen Informatics"/>
        </authorList>
    </citation>
    <scope>NUCLEOTIDE SEQUENCE</scope>
</reference>
<dbReference type="EMBL" id="CAAALY010040570">
    <property type="protein sequence ID" value="VEL19196.1"/>
    <property type="molecule type" value="Genomic_DNA"/>
</dbReference>
<protein>
    <submittedName>
        <fullName evidence="1">Uncharacterized protein</fullName>
    </submittedName>
</protein>
<dbReference type="AlphaFoldDB" id="A0A3S4ZT85"/>
<evidence type="ECO:0000313" key="1">
    <source>
        <dbReference type="EMBL" id="VEL19196.1"/>
    </source>
</evidence>
<sequence length="77" mass="7485">MARPKSAALSCLLGAAGGGVDGLNNLLQAVGKDSAGLQNLLNTIGGGAEGLANLLNAVGKPTSEALKDLIQATGRGE</sequence>
<evidence type="ECO:0000313" key="2">
    <source>
        <dbReference type="Proteomes" id="UP000784294"/>
    </source>
</evidence>
<gene>
    <name evidence="1" type="ORF">PXEA_LOCUS12636</name>
</gene>
<name>A0A3S4ZT85_9PLAT</name>
<comment type="caution">
    <text evidence="1">The sequence shown here is derived from an EMBL/GenBank/DDBJ whole genome shotgun (WGS) entry which is preliminary data.</text>
</comment>
<dbReference type="Proteomes" id="UP000784294">
    <property type="component" value="Unassembled WGS sequence"/>
</dbReference>
<accession>A0A3S4ZT85</accession>
<keyword evidence="2" id="KW-1185">Reference proteome</keyword>
<organism evidence="1 2">
    <name type="scientific">Protopolystoma xenopodis</name>
    <dbReference type="NCBI Taxonomy" id="117903"/>
    <lineage>
        <taxon>Eukaryota</taxon>
        <taxon>Metazoa</taxon>
        <taxon>Spiralia</taxon>
        <taxon>Lophotrochozoa</taxon>
        <taxon>Platyhelminthes</taxon>
        <taxon>Monogenea</taxon>
        <taxon>Polyopisthocotylea</taxon>
        <taxon>Polystomatidea</taxon>
        <taxon>Polystomatidae</taxon>
        <taxon>Protopolystoma</taxon>
    </lineage>
</organism>
<proteinExistence type="predicted"/>